<organism evidence="2 3">
    <name type="scientific">Acinetobacter gyllenbergii CIP 110306 = MTCC 11365</name>
    <dbReference type="NCBI Taxonomy" id="1217657"/>
    <lineage>
        <taxon>Bacteria</taxon>
        <taxon>Pseudomonadati</taxon>
        <taxon>Pseudomonadota</taxon>
        <taxon>Gammaproteobacteria</taxon>
        <taxon>Moraxellales</taxon>
        <taxon>Moraxellaceae</taxon>
        <taxon>Acinetobacter</taxon>
    </lineage>
</organism>
<feature type="compositionally biased region" description="Low complexity" evidence="1">
    <location>
        <begin position="16"/>
        <end position="30"/>
    </location>
</feature>
<gene>
    <name evidence="2" type="ORF">F957_03146</name>
</gene>
<keyword evidence="3" id="KW-1185">Reference proteome</keyword>
<evidence type="ECO:0000256" key="1">
    <source>
        <dbReference type="SAM" id="MobiDB-lite"/>
    </source>
</evidence>
<dbReference type="AlphaFoldDB" id="A0A829HG65"/>
<evidence type="ECO:0000313" key="3">
    <source>
        <dbReference type="Proteomes" id="UP000014523"/>
    </source>
</evidence>
<sequence length="359" mass="41719">MSSALLLGCQKPPQPTNTDKQTLQQTNKTTTTQQNCTNLNQAMQNIDERSSIEALNQVNAQLKQCISQVKNTQQLQWLQNSSNMYLRFMQGHQSKKGYDQFLNLEEYLYRLMDQDSSWQSIQQIKNFQAKPELFKKLSPRDQYLLQHQGQAYIELQDQGEGIIDYRRQPQYILDVFAPSLPIDQKIFVQRMAKDNQDLFYIDAAINASWAELIERALFWEKYLQQYPQSYFAKDAQRLLDEYSFLIFFGSDNTPAPVPYTGLASDQETDKEALQQIQHLAKQKHSHLAEVAQKYLAFTTTPLEQRQQKFALTTANTVTDNPESNSSEQLHELLPLKSPFESTDYRDCHQDAICIQYNIN</sequence>
<comment type="caution">
    <text evidence="2">The sequence shown here is derived from an EMBL/GenBank/DDBJ whole genome shotgun (WGS) entry which is preliminary data.</text>
</comment>
<reference evidence="2 3" key="1">
    <citation type="submission" date="2013-06" db="EMBL/GenBank/DDBJ databases">
        <title>The Genome Sequence of Acinetobacter gyllenbergii CIP 110306.</title>
        <authorList>
            <consortium name="The Broad Institute Genome Sequencing Platform"/>
            <consortium name="The Broad Institute Genome Sequencing Center for Infectious Disease"/>
            <person name="Cerqueira G."/>
            <person name="Feldgarden M."/>
            <person name="Courvalin P."/>
            <person name="Perichon B."/>
            <person name="Grillot-Courvalin C."/>
            <person name="Clermont D."/>
            <person name="Rocha E."/>
            <person name="Yoon E.-J."/>
            <person name="Nemec A."/>
            <person name="Young S.K."/>
            <person name="Zeng Q."/>
            <person name="Gargeya S."/>
            <person name="Fitzgerald M."/>
            <person name="Abouelleil A."/>
            <person name="Alvarado L."/>
            <person name="Berlin A.M."/>
            <person name="Chapman S.B."/>
            <person name="Dewar J."/>
            <person name="Goldberg J."/>
            <person name="Griggs A."/>
            <person name="Gujja S."/>
            <person name="Hansen M."/>
            <person name="Howarth C."/>
            <person name="Imamovic A."/>
            <person name="Larimer J."/>
            <person name="McCowan C."/>
            <person name="Murphy C."/>
            <person name="Pearson M."/>
            <person name="Priest M."/>
            <person name="Roberts A."/>
            <person name="Saif S."/>
            <person name="Shea T."/>
            <person name="Sykes S."/>
            <person name="Wortman J."/>
            <person name="Nusbaum C."/>
            <person name="Birren B."/>
        </authorList>
    </citation>
    <scope>NUCLEOTIDE SEQUENCE [LARGE SCALE GENOMIC DNA]</scope>
    <source>
        <strain evidence="2 3">CIP 110306</strain>
    </source>
</reference>
<feature type="region of interest" description="Disordered" evidence="1">
    <location>
        <begin position="1"/>
        <end position="30"/>
    </location>
</feature>
<dbReference type="EMBL" id="ATGG01000026">
    <property type="protein sequence ID" value="EPF75153.1"/>
    <property type="molecule type" value="Genomic_DNA"/>
</dbReference>
<accession>A0A829HG65</accession>
<dbReference type="Proteomes" id="UP000014523">
    <property type="component" value="Unassembled WGS sequence"/>
</dbReference>
<protein>
    <submittedName>
        <fullName evidence="2">Uncharacterized protein</fullName>
    </submittedName>
</protein>
<name>A0A829HG65_9GAMM</name>
<proteinExistence type="predicted"/>
<evidence type="ECO:0000313" key="2">
    <source>
        <dbReference type="EMBL" id="EPF75153.1"/>
    </source>
</evidence>